<feature type="transmembrane region" description="Helical" evidence="9">
    <location>
        <begin position="89"/>
        <end position="107"/>
    </location>
</feature>
<keyword evidence="6 9" id="KW-0378">Hydrolase</keyword>
<evidence type="ECO:0000256" key="4">
    <source>
        <dbReference type="ARBA" id="ARBA00022692"/>
    </source>
</evidence>
<dbReference type="AlphaFoldDB" id="A0A2T6BNT8"/>
<dbReference type="RefSeq" id="WP_107845737.1">
    <property type="nucleotide sequence ID" value="NZ_QBKS01000001.1"/>
</dbReference>
<evidence type="ECO:0000256" key="10">
    <source>
        <dbReference type="RuleBase" id="RU000594"/>
    </source>
</evidence>
<keyword evidence="13" id="KW-1185">Reference proteome</keyword>
<dbReference type="PANTHER" id="PTHR33695:SF1">
    <property type="entry name" value="LIPOPROTEIN SIGNAL PEPTIDASE"/>
    <property type="match status" value="1"/>
</dbReference>
<feature type="active site" evidence="9">
    <location>
        <position position="117"/>
    </location>
</feature>
<evidence type="ECO:0000256" key="3">
    <source>
        <dbReference type="ARBA" id="ARBA00022670"/>
    </source>
</evidence>
<evidence type="ECO:0000256" key="2">
    <source>
        <dbReference type="ARBA" id="ARBA00022475"/>
    </source>
</evidence>
<dbReference type="UniPathway" id="UPA00665"/>
<evidence type="ECO:0000256" key="1">
    <source>
        <dbReference type="ARBA" id="ARBA00006139"/>
    </source>
</evidence>
<evidence type="ECO:0000313" key="13">
    <source>
        <dbReference type="Proteomes" id="UP000243978"/>
    </source>
</evidence>
<dbReference type="NCBIfam" id="TIGR00077">
    <property type="entry name" value="lspA"/>
    <property type="match status" value="1"/>
</dbReference>
<keyword evidence="3 9" id="KW-0645">Protease</keyword>
<comment type="caution">
    <text evidence="12">The sequence shown here is derived from an EMBL/GenBank/DDBJ whole genome shotgun (WGS) entry which is preliminary data.</text>
</comment>
<gene>
    <name evidence="9" type="primary">lspA</name>
    <name evidence="12" type="ORF">C8N43_2328</name>
</gene>
<feature type="transmembrane region" description="Helical" evidence="9">
    <location>
        <begin position="62"/>
        <end position="82"/>
    </location>
</feature>
<evidence type="ECO:0000256" key="11">
    <source>
        <dbReference type="RuleBase" id="RU004181"/>
    </source>
</evidence>
<reference evidence="12 13" key="1">
    <citation type="submission" date="2018-04" db="EMBL/GenBank/DDBJ databases">
        <title>Genomic Encyclopedia of Archaeal and Bacterial Type Strains, Phase II (KMG-II): from individual species to whole genera.</title>
        <authorList>
            <person name="Goeker M."/>
        </authorList>
    </citation>
    <scope>NUCLEOTIDE SEQUENCE [LARGE SCALE GENOMIC DNA]</scope>
    <source>
        <strain evidence="12 13">DSM 100977</strain>
    </source>
</reference>
<evidence type="ECO:0000256" key="8">
    <source>
        <dbReference type="ARBA" id="ARBA00023136"/>
    </source>
</evidence>
<comment type="subcellular location">
    <subcellularLocation>
        <location evidence="9">Cell membrane</location>
        <topology evidence="9">Multi-pass membrane protein</topology>
    </subcellularLocation>
</comment>
<keyword evidence="4 9" id="KW-0812">Transmembrane</keyword>
<comment type="caution">
    <text evidence="9">Lacks conserved residue(s) required for the propagation of feature annotation.</text>
</comment>
<comment type="similarity">
    <text evidence="1 9 11">Belongs to the peptidase A8 family.</text>
</comment>
<feature type="active site" evidence="9">
    <location>
        <position position="136"/>
    </location>
</feature>
<comment type="function">
    <text evidence="9 10">This protein specifically catalyzes the removal of signal peptides from prolipoproteins.</text>
</comment>
<dbReference type="HAMAP" id="MF_00161">
    <property type="entry name" value="LspA"/>
    <property type="match status" value="1"/>
</dbReference>
<organism evidence="12 13">
    <name type="scientific">Litoreibacter ponti</name>
    <dbReference type="NCBI Taxonomy" id="1510457"/>
    <lineage>
        <taxon>Bacteria</taxon>
        <taxon>Pseudomonadati</taxon>
        <taxon>Pseudomonadota</taxon>
        <taxon>Alphaproteobacteria</taxon>
        <taxon>Rhodobacterales</taxon>
        <taxon>Roseobacteraceae</taxon>
        <taxon>Litoreibacter</taxon>
    </lineage>
</organism>
<protein>
    <recommendedName>
        <fullName evidence="9">Lipoprotein signal peptidase</fullName>
        <ecNumber evidence="9">3.4.23.36</ecNumber>
    </recommendedName>
    <alternativeName>
        <fullName evidence="9">Prolipoprotein signal peptidase</fullName>
    </alternativeName>
    <alternativeName>
        <fullName evidence="9">Signal peptidase II</fullName>
        <shortName evidence="9">SPase II</shortName>
    </alternativeName>
</protein>
<evidence type="ECO:0000256" key="5">
    <source>
        <dbReference type="ARBA" id="ARBA00022750"/>
    </source>
</evidence>
<accession>A0A2T6BNT8</accession>
<dbReference type="PANTHER" id="PTHR33695">
    <property type="entry name" value="LIPOPROTEIN SIGNAL PEPTIDASE"/>
    <property type="match status" value="1"/>
</dbReference>
<dbReference type="Proteomes" id="UP000243978">
    <property type="component" value="Unassembled WGS sequence"/>
</dbReference>
<dbReference type="GO" id="GO:0004190">
    <property type="term" value="F:aspartic-type endopeptidase activity"/>
    <property type="evidence" value="ECO:0007669"/>
    <property type="project" value="UniProtKB-UniRule"/>
</dbReference>
<feature type="transmembrane region" description="Helical" evidence="9">
    <location>
        <begin position="130"/>
        <end position="149"/>
    </location>
</feature>
<dbReference type="InterPro" id="IPR001872">
    <property type="entry name" value="Peptidase_A8"/>
</dbReference>
<dbReference type="PROSITE" id="PS00855">
    <property type="entry name" value="SPASE_II"/>
    <property type="match status" value="1"/>
</dbReference>
<keyword evidence="5 9" id="KW-0064">Aspartyl protease</keyword>
<comment type="pathway">
    <text evidence="9">Protein modification; lipoprotein biosynthesis (signal peptide cleavage).</text>
</comment>
<dbReference type="GO" id="GO:0005886">
    <property type="term" value="C:plasma membrane"/>
    <property type="evidence" value="ECO:0007669"/>
    <property type="project" value="UniProtKB-SubCell"/>
</dbReference>
<proteinExistence type="inferred from homology"/>
<keyword evidence="7 9" id="KW-1133">Transmembrane helix</keyword>
<evidence type="ECO:0000256" key="6">
    <source>
        <dbReference type="ARBA" id="ARBA00022801"/>
    </source>
</evidence>
<evidence type="ECO:0000256" key="9">
    <source>
        <dbReference type="HAMAP-Rule" id="MF_00161"/>
    </source>
</evidence>
<keyword evidence="2 9" id="KW-1003">Cell membrane</keyword>
<evidence type="ECO:0000313" key="12">
    <source>
        <dbReference type="EMBL" id="PTX57657.1"/>
    </source>
</evidence>
<sequence>MGRLALAALAAFLTDQLSKLYVMYGMGMRVGDMVEILPPLVVFKFGWNPGINFGLFSGSPDFARWVLVALAVFISGILLWWARKAPRKPIVLIGVGLIVGGAVANALDRVVYGAVADFLNMSCCGIDNPFIFNIADIWIFAGAFALVIFDTDPKKDAGKEAS</sequence>
<dbReference type="Pfam" id="PF01252">
    <property type="entry name" value="Peptidase_A8"/>
    <property type="match status" value="1"/>
</dbReference>
<keyword evidence="8 9" id="KW-0472">Membrane</keyword>
<dbReference type="EC" id="3.4.23.36" evidence="9"/>
<name>A0A2T6BNT8_9RHOB</name>
<dbReference type="OrthoDB" id="9810259at2"/>
<dbReference type="GO" id="GO:0006508">
    <property type="term" value="P:proteolysis"/>
    <property type="evidence" value="ECO:0007669"/>
    <property type="project" value="UniProtKB-KW"/>
</dbReference>
<comment type="catalytic activity">
    <reaction evidence="9 10">
        <text>Release of signal peptides from bacterial membrane prolipoproteins. Hydrolyzes -Xaa-Yaa-Zaa-|-(S,diacylglyceryl)Cys-, in which Xaa is hydrophobic (preferably Leu), and Yaa (Ala or Ser) and Zaa (Gly or Ala) have small, neutral side chains.</text>
        <dbReference type="EC" id="3.4.23.36"/>
    </reaction>
</comment>
<evidence type="ECO:0000256" key="7">
    <source>
        <dbReference type="ARBA" id="ARBA00022989"/>
    </source>
</evidence>
<dbReference type="EMBL" id="QBKS01000001">
    <property type="protein sequence ID" value="PTX57657.1"/>
    <property type="molecule type" value="Genomic_DNA"/>
</dbReference>
<dbReference type="PRINTS" id="PR00781">
    <property type="entry name" value="LIPOSIGPTASE"/>
</dbReference>